<dbReference type="InterPro" id="IPR006652">
    <property type="entry name" value="Kelch_1"/>
</dbReference>
<keyword evidence="2" id="KW-1185">Reference proteome</keyword>
<dbReference type="InterPro" id="IPR015915">
    <property type="entry name" value="Kelch-typ_b-propeller"/>
</dbReference>
<sequence>MSVLLSRVNYPEIEWNSKKASLLHRSLVSNPVPDQSYQEVAHKDTFLYLIRKGHNNWANLSIYDSKCEREELKVLETKELDLGTCIAQLPNCKLFCFGSYYDSRITLIIDENYELQKLPSGEACHCSSAIYFNKNVYCFGGEDENSFLNLSSKFDLDQNRWFKLAPMPEADCACNSVLFNRNILISGWKNKNIWQYSTSIDSFSKISYDFAEWKRKILINGERLYLVECQGMIYESEDEYSWKQIANFIPNPNPDQAYCLYNKGEIYIGIGTFYYNLYYRFSLDKKVITELQRSIANNL</sequence>
<dbReference type="AlphaFoldDB" id="A0AAU9JD39"/>
<evidence type="ECO:0000313" key="1">
    <source>
        <dbReference type="EMBL" id="CAG9323906.1"/>
    </source>
</evidence>
<dbReference type="EMBL" id="CAJZBQ010000035">
    <property type="protein sequence ID" value="CAG9323906.1"/>
    <property type="molecule type" value="Genomic_DNA"/>
</dbReference>
<organism evidence="1 2">
    <name type="scientific">Blepharisma stoltei</name>
    <dbReference type="NCBI Taxonomy" id="1481888"/>
    <lineage>
        <taxon>Eukaryota</taxon>
        <taxon>Sar</taxon>
        <taxon>Alveolata</taxon>
        <taxon>Ciliophora</taxon>
        <taxon>Postciliodesmatophora</taxon>
        <taxon>Heterotrichea</taxon>
        <taxon>Heterotrichida</taxon>
        <taxon>Blepharismidae</taxon>
        <taxon>Blepharisma</taxon>
    </lineage>
</organism>
<protein>
    <submittedName>
        <fullName evidence="1">Uncharacterized protein</fullName>
    </submittedName>
</protein>
<evidence type="ECO:0000313" key="2">
    <source>
        <dbReference type="Proteomes" id="UP001162131"/>
    </source>
</evidence>
<reference evidence="1" key="1">
    <citation type="submission" date="2021-09" db="EMBL/GenBank/DDBJ databases">
        <authorList>
            <consortium name="AG Swart"/>
            <person name="Singh M."/>
            <person name="Singh A."/>
            <person name="Seah K."/>
            <person name="Emmerich C."/>
        </authorList>
    </citation>
    <scope>NUCLEOTIDE SEQUENCE</scope>
    <source>
        <strain evidence="1">ATCC30299</strain>
    </source>
</reference>
<name>A0AAU9JD39_9CILI</name>
<gene>
    <name evidence="1" type="ORF">BSTOLATCC_MIC34940</name>
</gene>
<comment type="caution">
    <text evidence="1">The sequence shown here is derived from an EMBL/GenBank/DDBJ whole genome shotgun (WGS) entry which is preliminary data.</text>
</comment>
<accession>A0AAU9JD39</accession>
<dbReference type="InterPro" id="IPR011043">
    <property type="entry name" value="Gal_Oxase/kelch_b-propeller"/>
</dbReference>
<dbReference type="Gene3D" id="2.120.10.80">
    <property type="entry name" value="Kelch-type beta propeller"/>
    <property type="match status" value="1"/>
</dbReference>
<proteinExistence type="predicted"/>
<dbReference type="SUPFAM" id="SSF50965">
    <property type="entry name" value="Galactose oxidase, central domain"/>
    <property type="match status" value="1"/>
</dbReference>
<dbReference type="Pfam" id="PF01344">
    <property type="entry name" value="Kelch_1"/>
    <property type="match status" value="1"/>
</dbReference>
<dbReference type="Proteomes" id="UP001162131">
    <property type="component" value="Unassembled WGS sequence"/>
</dbReference>